<proteinExistence type="predicted"/>
<evidence type="ECO:0000313" key="1">
    <source>
        <dbReference type="EMBL" id="QLL57843.1"/>
    </source>
</evidence>
<dbReference type="Gene3D" id="3.90.190.20">
    <property type="entry name" value="Mur ligase, C-terminal domain"/>
    <property type="match status" value="1"/>
</dbReference>
<dbReference type="GeneID" id="78401201"/>
<dbReference type="InterPro" id="IPR036615">
    <property type="entry name" value="Mur_ligase_C_dom_sf"/>
</dbReference>
<dbReference type="SUPFAM" id="SSF53244">
    <property type="entry name" value="MurD-like peptide ligases, peptide-binding domain"/>
    <property type="match status" value="1"/>
</dbReference>
<dbReference type="KEGG" id="efal:FH779_07020"/>
<dbReference type="EMBL" id="CP040908">
    <property type="protein sequence ID" value="QLL57843.1"/>
    <property type="molecule type" value="Genomic_DNA"/>
</dbReference>
<keyword evidence="2" id="KW-1185">Reference proteome</keyword>
<gene>
    <name evidence="1" type="ORF">FH779_07020</name>
</gene>
<dbReference type="GO" id="GO:0016881">
    <property type="term" value="F:acid-amino acid ligase activity"/>
    <property type="evidence" value="ECO:0007669"/>
    <property type="project" value="InterPro"/>
</dbReference>
<dbReference type="AlphaFoldDB" id="A0A7H9DRQ3"/>
<evidence type="ECO:0000313" key="2">
    <source>
        <dbReference type="Proteomes" id="UP000510643"/>
    </source>
</evidence>
<reference evidence="1 2" key="1">
    <citation type="submission" date="2019-06" db="EMBL/GenBank/DDBJ databases">
        <title>Emergence of pandrug resistant Empedobacter falsenii in China.</title>
        <authorList>
            <person name="Dong N."/>
            <person name="Chen S."/>
            <person name="Zhang R."/>
        </authorList>
    </citation>
    <scope>NUCLEOTIDE SEQUENCE [LARGE SCALE GENOMIC DNA]</scope>
    <source>
        <strain evidence="1 2">1681-1</strain>
    </source>
</reference>
<accession>A0A7H9DRQ3</accession>
<protein>
    <submittedName>
        <fullName evidence="1">Uncharacterized protein</fullName>
    </submittedName>
</protein>
<dbReference type="Proteomes" id="UP000510643">
    <property type="component" value="Chromosome"/>
</dbReference>
<sequence length="75" mass="8412">MRGRTEEEIIDLLVKGIHEVNSSFPYEIISKETEAIAHSIAMAKKGDFVVALSDVVTNAIEVVQYHLDQEIKNNL</sequence>
<organism evidence="1 2">
    <name type="scientific">Empedobacter falsenii</name>
    <dbReference type="NCBI Taxonomy" id="343874"/>
    <lineage>
        <taxon>Bacteria</taxon>
        <taxon>Pseudomonadati</taxon>
        <taxon>Bacteroidota</taxon>
        <taxon>Flavobacteriia</taxon>
        <taxon>Flavobacteriales</taxon>
        <taxon>Weeksellaceae</taxon>
        <taxon>Empedobacter</taxon>
    </lineage>
</organism>
<name>A0A7H9DRQ3_9FLAO</name>
<dbReference type="RefSeq" id="WP_180906539.1">
    <property type="nucleotide sequence ID" value="NZ_CP040908.1"/>
</dbReference>